<dbReference type="PANTHER" id="PTHR40132">
    <property type="entry name" value="PRE-MRNA-SPLICING FACTOR 38B"/>
    <property type="match status" value="1"/>
</dbReference>
<feature type="compositionally biased region" description="Basic and acidic residues" evidence="1">
    <location>
        <begin position="96"/>
        <end position="123"/>
    </location>
</feature>
<dbReference type="OrthoDB" id="2431475at2759"/>
<feature type="compositionally biased region" description="Basic and acidic residues" evidence="1">
    <location>
        <begin position="147"/>
        <end position="185"/>
    </location>
</feature>
<evidence type="ECO:0000313" key="3">
    <source>
        <dbReference type="Proteomes" id="UP001153461"/>
    </source>
</evidence>
<feature type="compositionally biased region" description="Polar residues" evidence="1">
    <location>
        <begin position="267"/>
        <end position="276"/>
    </location>
</feature>
<evidence type="ECO:0008006" key="4">
    <source>
        <dbReference type="Google" id="ProtNLM"/>
    </source>
</evidence>
<dbReference type="AlphaFoldDB" id="A0A9W4HVK5"/>
<feature type="compositionally biased region" description="Basic and acidic residues" evidence="1">
    <location>
        <begin position="404"/>
        <end position="424"/>
    </location>
</feature>
<feature type="compositionally biased region" description="Basic residues" evidence="1">
    <location>
        <begin position="209"/>
        <end position="220"/>
    </location>
</feature>
<protein>
    <recommendedName>
        <fullName evidence="4">Pre-mRNA-splicing factor 38B</fullName>
    </recommendedName>
</protein>
<feature type="region of interest" description="Disordered" evidence="1">
    <location>
        <begin position="57"/>
        <end position="307"/>
    </location>
</feature>
<accession>A0A9W4HVK5</accession>
<dbReference type="Proteomes" id="UP001153461">
    <property type="component" value="Unassembled WGS sequence"/>
</dbReference>
<feature type="compositionally biased region" description="Basic residues" evidence="1">
    <location>
        <begin position="250"/>
        <end position="265"/>
    </location>
</feature>
<feature type="region of interest" description="Disordered" evidence="1">
    <location>
        <begin position="399"/>
        <end position="424"/>
    </location>
</feature>
<proteinExistence type="predicted"/>
<evidence type="ECO:0000313" key="2">
    <source>
        <dbReference type="EMBL" id="CAG8170198.1"/>
    </source>
</evidence>
<sequence>MDDDYVAKILAKEAKESSIKYASQGMSAFVPSRPTSNAPKPNTRFLRNLIKVTDNHNTALKLKEEREGRERMRQLKYKASGASGASGTLGPTSPDRSSKRSDDQSEVRGSRDHRRGDREDRDRSHRKRTRSHSPPAERDRSRRHRRRNEEYDGTRERDKDRDGHRRGHRDHESSKRDRRDRDKEHTRRRRERSSSRSPIHSQHRDRSTDRHRHRRQKRQSGHSARSVSRSRSRESYKSRRLRREDASPHGSRRSHLKTSTQHKRVSPLSTMASRQSEMGDESDPLEDLVGPLPPRQDETPIRSRGRGAYKHNMSNIDAHFAPGYDPATDVHLDEDKLHSMGQESSRRPVAGLMTKDDDWDMAMEALRDRERWRSKGEERLRTAGIDEAVIDKWKKNTAFAGMDGEGKPEDVQWSKKGEGREWDRGKFVDDDGHIDIRAAW</sequence>
<evidence type="ECO:0000256" key="1">
    <source>
        <dbReference type="SAM" id="MobiDB-lite"/>
    </source>
</evidence>
<gene>
    <name evidence="2" type="ORF">PNAL_LOCUS6623</name>
</gene>
<comment type="caution">
    <text evidence="2">The sequence shown here is derived from an EMBL/GenBank/DDBJ whole genome shotgun (WGS) entry which is preliminary data.</text>
</comment>
<reference evidence="2" key="1">
    <citation type="submission" date="2021-07" db="EMBL/GenBank/DDBJ databases">
        <authorList>
            <person name="Branca A.L. A."/>
        </authorList>
    </citation>
    <scope>NUCLEOTIDE SEQUENCE</scope>
</reference>
<dbReference type="PANTHER" id="PTHR40132:SF1">
    <property type="entry name" value="PRE-MRNA-SPLICING FACTOR 38B"/>
    <property type="match status" value="1"/>
</dbReference>
<feature type="compositionally biased region" description="Basic and acidic residues" evidence="1">
    <location>
        <begin position="61"/>
        <end position="73"/>
    </location>
</feature>
<dbReference type="EMBL" id="CAJVNV010000344">
    <property type="protein sequence ID" value="CAG8170198.1"/>
    <property type="molecule type" value="Genomic_DNA"/>
</dbReference>
<name>A0A9W4HVK5_PENNA</name>
<organism evidence="2 3">
    <name type="scientific">Penicillium nalgiovense</name>
    <dbReference type="NCBI Taxonomy" id="60175"/>
    <lineage>
        <taxon>Eukaryota</taxon>
        <taxon>Fungi</taxon>
        <taxon>Dikarya</taxon>
        <taxon>Ascomycota</taxon>
        <taxon>Pezizomycotina</taxon>
        <taxon>Eurotiomycetes</taxon>
        <taxon>Eurotiomycetidae</taxon>
        <taxon>Eurotiales</taxon>
        <taxon>Aspergillaceae</taxon>
        <taxon>Penicillium</taxon>
    </lineage>
</organism>
<feature type="compositionally biased region" description="Basic and acidic residues" evidence="1">
    <location>
        <begin position="231"/>
        <end position="247"/>
    </location>
</feature>